<evidence type="ECO:0000259" key="3">
    <source>
        <dbReference type="PROSITE" id="PS51272"/>
    </source>
</evidence>
<dbReference type="PROSITE" id="PS51272">
    <property type="entry name" value="SLH"/>
    <property type="match status" value="3"/>
</dbReference>
<dbReference type="OrthoDB" id="2065578at2"/>
<keyword evidence="2" id="KW-0732">Signal</keyword>
<dbReference type="InterPro" id="IPR051465">
    <property type="entry name" value="Cell_Envelope_Struct_Comp"/>
</dbReference>
<dbReference type="AlphaFoldDB" id="A0A1M5YEY7"/>
<keyword evidence="1" id="KW-0677">Repeat</keyword>
<accession>A0A1M5YEY7</accession>
<dbReference type="PANTHER" id="PTHR43308">
    <property type="entry name" value="OUTER MEMBRANE PROTEIN ALPHA-RELATED"/>
    <property type="match status" value="1"/>
</dbReference>
<keyword evidence="5" id="KW-1185">Reference proteome</keyword>
<sequence length="645" mass="68384">MVLKKGIAVLIAVLLLSASAVYAKAAAIGDLDKTSGYARAYVEDLAEKGILTGDESGNINPQRTITRGEAAALLVRTLGSLGIRAGSLPAAATFKDVPMGSWAFPYVETAYMAGLVKGVSQDEFDLNAPCTREQMAALFVRAFDASGQFEDLSVTIRDVSELSDGAEISAWAKDSVLLALKSGLMKGTPNNTFSPLASAPKEQAAAVIDRFLGKVIQSPAKASVPISTDTGGPAVVFNGDVMALSHAPLVENGAVLLPADFFYRYFGPAESGAAVTDSGTTCLALRWGYNHLSSGYGNFYNTLWFKAGEKTAYKSGFVQQSPFEDPEAYAANALPLQTAPVVNNGVLYLPLEDICAITETPYDNDPAANTVTVTTDALAEYPQLRAALYDDANVNLSRVPREVVANGTFTQSISGGDPQPDAQINLVYSLDKQANGVASQTDLECALQQGGAARNLIYKRISAPLLSVDAVTDTMPSVTVTSINDPIPADWLNSQRQYLSDVSALTGLDPIGTGKKVGSGTVSQKLVSNYNNLPIERLGMVSLNGQQAAEYAIRLDGDDIMQVYGRTTADSNLFSAAFSKGYTYEIDLYVVGNTLVRQEYHFSGQNQESSASLAKVTMDLTVDYQNLGKIPSITLPNGIVVQPGA</sequence>
<gene>
    <name evidence="4" type="ORF">SAMN02745823_02411</name>
</gene>
<dbReference type="PANTHER" id="PTHR43308:SF5">
    <property type="entry name" value="S-LAYER PROTEIN _ PEPTIDOGLYCAN ENDO-BETA-N-ACETYLGLUCOSAMINIDASE"/>
    <property type="match status" value="1"/>
</dbReference>
<name>A0A1M5YEY7_9FIRM</name>
<organism evidence="4 5">
    <name type="scientific">Sporobacter termitidis DSM 10068</name>
    <dbReference type="NCBI Taxonomy" id="1123282"/>
    <lineage>
        <taxon>Bacteria</taxon>
        <taxon>Bacillati</taxon>
        <taxon>Bacillota</taxon>
        <taxon>Clostridia</taxon>
        <taxon>Eubacteriales</taxon>
        <taxon>Oscillospiraceae</taxon>
        <taxon>Sporobacter</taxon>
    </lineage>
</organism>
<evidence type="ECO:0000313" key="4">
    <source>
        <dbReference type="EMBL" id="SHI10093.1"/>
    </source>
</evidence>
<protein>
    <submittedName>
        <fullName evidence="4">S-layer homology domain-containing protein</fullName>
    </submittedName>
</protein>
<feature type="chain" id="PRO_5009915287" evidence="2">
    <location>
        <begin position="26"/>
        <end position="645"/>
    </location>
</feature>
<feature type="domain" description="SLH" evidence="3">
    <location>
        <begin position="25"/>
        <end position="88"/>
    </location>
</feature>
<reference evidence="4 5" key="1">
    <citation type="submission" date="2016-11" db="EMBL/GenBank/DDBJ databases">
        <authorList>
            <person name="Jaros S."/>
            <person name="Januszkiewicz K."/>
            <person name="Wedrychowicz H."/>
        </authorList>
    </citation>
    <scope>NUCLEOTIDE SEQUENCE [LARGE SCALE GENOMIC DNA]</scope>
    <source>
        <strain evidence="4 5">DSM 10068</strain>
    </source>
</reference>
<feature type="domain" description="SLH" evidence="3">
    <location>
        <begin position="159"/>
        <end position="222"/>
    </location>
</feature>
<dbReference type="RefSeq" id="WP_073079292.1">
    <property type="nucleotide sequence ID" value="NZ_FQXV01000008.1"/>
</dbReference>
<dbReference type="InterPro" id="IPR001119">
    <property type="entry name" value="SLH_dom"/>
</dbReference>
<evidence type="ECO:0000256" key="1">
    <source>
        <dbReference type="ARBA" id="ARBA00022737"/>
    </source>
</evidence>
<evidence type="ECO:0000256" key="2">
    <source>
        <dbReference type="SAM" id="SignalP"/>
    </source>
</evidence>
<dbReference type="STRING" id="1123282.SAMN02745823_02411"/>
<proteinExistence type="predicted"/>
<dbReference type="Proteomes" id="UP000183995">
    <property type="component" value="Unassembled WGS sequence"/>
</dbReference>
<dbReference type="EMBL" id="FQXV01000008">
    <property type="protein sequence ID" value="SHI10093.1"/>
    <property type="molecule type" value="Genomic_DNA"/>
</dbReference>
<feature type="domain" description="SLH" evidence="3">
    <location>
        <begin position="90"/>
        <end position="153"/>
    </location>
</feature>
<feature type="signal peptide" evidence="2">
    <location>
        <begin position="1"/>
        <end position="25"/>
    </location>
</feature>
<dbReference type="Pfam" id="PF00395">
    <property type="entry name" value="SLH"/>
    <property type="match status" value="3"/>
</dbReference>
<evidence type="ECO:0000313" key="5">
    <source>
        <dbReference type="Proteomes" id="UP000183995"/>
    </source>
</evidence>